<protein>
    <submittedName>
        <fullName evidence="3">Phage holin family protein</fullName>
    </submittedName>
</protein>
<evidence type="ECO:0000256" key="2">
    <source>
        <dbReference type="SAM" id="Phobius"/>
    </source>
</evidence>
<evidence type="ECO:0000313" key="4">
    <source>
        <dbReference type="Proteomes" id="UP000235122"/>
    </source>
</evidence>
<dbReference type="AlphaFoldDB" id="A0A2I1IQN4"/>
<proteinExistence type="predicted"/>
<feature type="region of interest" description="Disordered" evidence="1">
    <location>
        <begin position="1"/>
        <end position="31"/>
    </location>
</feature>
<feature type="region of interest" description="Disordered" evidence="1">
    <location>
        <begin position="130"/>
        <end position="159"/>
    </location>
</feature>
<dbReference type="EMBL" id="PKKO01000001">
    <property type="protein sequence ID" value="PKY73433.1"/>
    <property type="molecule type" value="Genomic_DNA"/>
</dbReference>
<dbReference type="Proteomes" id="UP000235122">
    <property type="component" value="Unassembled WGS sequence"/>
</dbReference>
<keyword evidence="2" id="KW-0812">Transmembrane</keyword>
<keyword evidence="4" id="KW-1185">Reference proteome</keyword>
<feature type="compositionally biased region" description="Basic and acidic residues" evidence="1">
    <location>
        <begin position="131"/>
        <end position="147"/>
    </location>
</feature>
<dbReference type="STRING" id="33007.HMPREF3198_01058"/>
<comment type="caution">
    <text evidence="3">The sequence shown here is derived from an EMBL/GenBank/DDBJ whole genome shotgun (WGS) entry which is preliminary data.</text>
</comment>
<dbReference type="InterPro" id="IPR009937">
    <property type="entry name" value="Phage_holin_3_6"/>
</dbReference>
<evidence type="ECO:0000256" key="1">
    <source>
        <dbReference type="SAM" id="MobiDB-lite"/>
    </source>
</evidence>
<evidence type="ECO:0000313" key="3">
    <source>
        <dbReference type="EMBL" id="PKY73433.1"/>
    </source>
</evidence>
<feature type="compositionally biased region" description="Polar residues" evidence="1">
    <location>
        <begin position="21"/>
        <end position="31"/>
    </location>
</feature>
<organism evidence="3 4">
    <name type="scientific">Winkia neuii</name>
    <dbReference type="NCBI Taxonomy" id="33007"/>
    <lineage>
        <taxon>Bacteria</taxon>
        <taxon>Bacillati</taxon>
        <taxon>Actinomycetota</taxon>
        <taxon>Actinomycetes</taxon>
        <taxon>Actinomycetales</taxon>
        <taxon>Actinomycetaceae</taxon>
        <taxon>Winkia</taxon>
    </lineage>
</organism>
<dbReference type="Pfam" id="PF07332">
    <property type="entry name" value="Phage_holin_3_6"/>
    <property type="match status" value="1"/>
</dbReference>
<reference evidence="3 4" key="1">
    <citation type="submission" date="2017-12" db="EMBL/GenBank/DDBJ databases">
        <title>Phylogenetic diversity of female urinary microbiome.</title>
        <authorList>
            <person name="Thomas-White K."/>
            <person name="Wolfe A.J."/>
        </authorList>
    </citation>
    <scope>NUCLEOTIDE SEQUENCE [LARGE SCALE GENOMIC DNA]</scope>
    <source>
        <strain evidence="3 4">UMB0402</strain>
    </source>
</reference>
<sequence length="159" mass="16180">MTSPSVDPKAHAGSTAAAPISSPTPVRTQSGSSLGELFSKLSDQVHTLVQGEIDLAKAKAGQMAKKCGTGGALLAVAGVLALYMLGLLLWAAVYGIAVALPMWASCLIVAGVLLLIILILALIGSSMLKKGTKDKPEPQKGFKESIEAAKTGAQKGLGK</sequence>
<keyword evidence="2" id="KW-1133">Transmembrane helix</keyword>
<feature type="transmembrane region" description="Helical" evidence="2">
    <location>
        <begin position="102"/>
        <end position="123"/>
    </location>
</feature>
<gene>
    <name evidence="3" type="ORF">CYJ19_02295</name>
</gene>
<feature type="transmembrane region" description="Helical" evidence="2">
    <location>
        <begin position="72"/>
        <end position="96"/>
    </location>
</feature>
<dbReference type="RefSeq" id="WP_024330573.1">
    <property type="nucleotide sequence ID" value="NZ_JASOXK010000012.1"/>
</dbReference>
<accession>A0A2I1IQN4</accession>
<dbReference type="GeneID" id="35865981"/>
<name>A0A2I1IQN4_9ACTO</name>
<keyword evidence="2" id="KW-0472">Membrane</keyword>